<evidence type="ECO:0000313" key="1">
    <source>
        <dbReference type="EMBL" id="GBP53659.1"/>
    </source>
</evidence>
<comment type="caution">
    <text evidence="1">The sequence shown here is derived from an EMBL/GenBank/DDBJ whole genome shotgun (WGS) entry which is preliminary data.</text>
</comment>
<protein>
    <submittedName>
        <fullName evidence="1">Uncharacterized protein</fullName>
    </submittedName>
</protein>
<evidence type="ECO:0000313" key="2">
    <source>
        <dbReference type="Proteomes" id="UP000299102"/>
    </source>
</evidence>
<keyword evidence="2" id="KW-1185">Reference proteome</keyword>
<reference evidence="1 2" key="1">
    <citation type="journal article" date="2019" name="Commun. Biol.">
        <title>The bagworm genome reveals a unique fibroin gene that provides high tensile strength.</title>
        <authorList>
            <person name="Kono N."/>
            <person name="Nakamura H."/>
            <person name="Ohtoshi R."/>
            <person name="Tomita M."/>
            <person name="Numata K."/>
            <person name="Arakawa K."/>
        </authorList>
    </citation>
    <scope>NUCLEOTIDE SEQUENCE [LARGE SCALE GENOMIC DNA]</scope>
</reference>
<dbReference type="OrthoDB" id="6434680at2759"/>
<dbReference type="EMBL" id="BGZK01000631">
    <property type="protein sequence ID" value="GBP53659.1"/>
    <property type="molecule type" value="Genomic_DNA"/>
</dbReference>
<sequence length="108" mass="12250">MKDSFYDHAGGATCEKQKEEFLDKNYAELTTTPPTTGRTWYLPQFAVIHPAKLGKVRDVFDAAVRSGWTSFNDHLLPDLDLQQSLQGVLMRFCQHEIAVAADVEEMFL</sequence>
<dbReference type="PANTHER" id="PTHR47331">
    <property type="entry name" value="PHD-TYPE DOMAIN-CONTAINING PROTEIN"/>
    <property type="match status" value="1"/>
</dbReference>
<gene>
    <name evidence="1" type="ORF">EVAR_36028_1</name>
</gene>
<dbReference type="Proteomes" id="UP000299102">
    <property type="component" value="Unassembled WGS sequence"/>
</dbReference>
<accession>A0A4C1WTK1</accession>
<dbReference type="AlphaFoldDB" id="A0A4C1WTK1"/>
<name>A0A4C1WTK1_EUMVA</name>
<proteinExistence type="predicted"/>
<organism evidence="1 2">
    <name type="scientific">Eumeta variegata</name>
    <name type="common">Bagworm moth</name>
    <name type="synonym">Eumeta japonica</name>
    <dbReference type="NCBI Taxonomy" id="151549"/>
    <lineage>
        <taxon>Eukaryota</taxon>
        <taxon>Metazoa</taxon>
        <taxon>Ecdysozoa</taxon>
        <taxon>Arthropoda</taxon>
        <taxon>Hexapoda</taxon>
        <taxon>Insecta</taxon>
        <taxon>Pterygota</taxon>
        <taxon>Neoptera</taxon>
        <taxon>Endopterygota</taxon>
        <taxon>Lepidoptera</taxon>
        <taxon>Glossata</taxon>
        <taxon>Ditrysia</taxon>
        <taxon>Tineoidea</taxon>
        <taxon>Psychidae</taxon>
        <taxon>Oiketicinae</taxon>
        <taxon>Eumeta</taxon>
    </lineage>
</organism>